<dbReference type="Proteomes" id="UP000017820">
    <property type="component" value="Unassembled WGS sequence"/>
</dbReference>
<dbReference type="GeneID" id="29919812"/>
<dbReference type="PATRIC" id="fig|1353533.3.peg.4234"/>
<dbReference type="RefSeq" id="WP_023401081.1">
    <property type="nucleotide sequence ID" value="NZ_AUSV01000113.1"/>
</dbReference>
<proteinExistence type="predicted"/>
<evidence type="ECO:0000313" key="1">
    <source>
        <dbReference type="EMBL" id="ESP91479.1"/>
    </source>
</evidence>
<dbReference type="AlphaFoldDB" id="V4HU81"/>
<reference evidence="1 2" key="1">
    <citation type="submission" date="2013-07" db="EMBL/GenBank/DDBJ databases">
        <title>Draft genome sequence of Pseudoalteromonas luteoviolacea 2ta16.</title>
        <authorList>
            <person name="Allen E.E."/>
            <person name="Azam F."/>
            <person name="Podell S."/>
        </authorList>
    </citation>
    <scope>NUCLEOTIDE SEQUENCE [LARGE SCALE GENOMIC DNA]</scope>
    <source>
        <strain evidence="1 2">2ta16</strain>
    </source>
</reference>
<gene>
    <name evidence="1" type="ORF">PL2TA16_00278</name>
</gene>
<comment type="caution">
    <text evidence="1">The sequence shown here is derived from an EMBL/GenBank/DDBJ whole genome shotgun (WGS) entry which is preliminary data.</text>
</comment>
<accession>V4HU81</accession>
<name>V4HU81_PSEL2</name>
<protein>
    <submittedName>
        <fullName evidence="1">Uncharacterized protein</fullName>
    </submittedName>
</protein>
<evidence type="ECO:0000313" key="2">
    <source>
        <dbReference type="Proteomes" id="UP000017820"/>
    </source>
</evidence>
<sequence length="84" mass="9522">MDIVTISVPTVVNSFLFESIQLTYGEVAVYWIPLDTKRHHDRILTTLNGYPASIKDFEFLVNYSNGTCSLYQAGSINSAYRKIN</sequence>
<dbReference type="EMBL" id="AUSV01000113">
    <property type="protein sequence ID" value="ESP91479.1"/>
    <property type="molecule type" value="Genomic_DNA"/>
</dbReference>
<organism evidence="1 2">
    <name type="scientific">Pseudoalteromonas luteoviolacea (strain 2ta16)</name>
    <dbReference type="NCBI Taxonomy" id="1353533"/>
    <lineage>
        <taxon>Bacteria</taxon>
        <taxon>Pseudomonadati</taxon>
        <taxon>Pseudomonadota</taxon>
        <taxon>Gammaproteobacteria</taxon>
        <taxon>Alteromonadales</taxon>
        <taxon>Pseudoalteromonadaceae</taxon>
        <taxon>Pseudoalteromonas</taxon>
    </lineage>
</organism>